<evidence type="ECO:0000313" key="3">
    <source>
        <dbReference type="Proteomes" id="UP000409037"/>
    </source>
</evidence>
<name>A0A5E7FTD4_PSEFL</name>
<reference evidence="2 3" key="1">
    <citation type="submission" date="2019-09" db="EMBL/GenBank/DDBJ databases">
        <authorList>
            <person name="Chandra G."/>
            <person name="Truman W A."/>
        </authorList>
    </citation>
    <scope>NUCLEOTIDE SEQUENCE [LARGE SCALE GENOMIC DNA]</scope>
    <source>
        <strain evidence="2">PS833</strain>
    </source>
</reference>
<sequence length="348" mass="39361">MSQKNDQVFNLSITEIWMVLAFILLLLTGWQVWKLTSDKKELEKKVSSYQNLDDREQELSRARDDLRAKLAQMGHQNPDDIISKLVDASKAREESDRLKVLLTQKDEQMASLAAIDKALEQASGEDKGKDAKRLILETLMSYDQLKKLIADPDKDVQPSEVVKRIAELKATEQLVKGVLKTEGDPTADQIQQLAKDARAYADTDKLGLNPLSLQKTNSDLKGQVQFLQNKLNRGKGGDFPPCWADGAGKPEMFLNVFTKDDLLTFEPAWPPSRQADAQALPGFADLMANKTRGYDDFLRATKAIKALAEKNECRYFVRLTGQIQSAPLSDKRRIQVESNFYKIETKRW</sequence>
<keyword evidence="1" id="KW-1133">Transmembrane helix</keyword>
<dbReference type="RefSeq" id="WP_150800844.1">
    <property type="nucleotide sequence ID" value="NZ_CABVHU010000021.1"/>
</dbReference>
<evidence type="ECO:0000313" key="2">
    <source>
        <dbReference type="EMBL" id="VVO40253.1"/>
    </source>
</evidence>
<protein>
    <submittedName>
        <fullName evidence="2">Uncharacterized protein</fullName>
    </submittedName>
</protein>
<dbReference type="AlphaFoldDB" id="A0A5E7FTD4"/>
<evidence type="ECO:0000256" key="1">
    <source>
        <dbReference type="SAM" id="Phobius"/>
    </source>
</evidence>
<gene>
    <name evidence="2" type="ORF">PS833_05747</name>
</gene>
<dbReference type="EMBL" id="CABVHU010000021">
    <property type="protein sequence ID" value="VVO40253.1"/>
    <property type="molecule type" value="Genomic_DNA"/>
</dbReference>
<organism evidence="2 3">
    <name type="scientific">Pseudomonas fluorescens</name>
    <dbReference type="NCBI Taxonomy" id="294"/>
    <lineage>
        <taxon>Bacteria</taxon>
        <taxon>Pseudomonadati</taxon>
        <taxon>Pseudomonadota</taxon>
        <taxon>Gammaproteobacteria</taxon>
        <taxon>Pseudomonadales</taxon>
        <taxon>Pseudomonadaceae</taxon>
        <taxon>Pseudomonas</taxon>
    </lineage>
</organism>
<keyword evidence="1" id="KW-0812">Transmembrane</keyword>
<dbReference type="Proteomes" id="UP000409037">
    <property type="component" value="Unassembled WGS sequence"/>
</dbReference>
<feature type="transmembrane region" description="Helical" evidence="1">
    <location>
        <begin position="12"/>
        <end position="33"/>
    </location>
</feature>
<proteinExistence type="predicted"/>
<accession>A0A5E7FTD4</accession>
<dbReference type="OrthoDB" id="8964707at2"/>
<keyword evidence="1" id="KW-0472">Membrane</keyword>